<feature type="region of interest" description="Disordered" evidence="1">
    <location>
        <begin position="222"/>
        <end position="290"/>
    </location>
</feature>
<protein>
    <submittedName>
        <fullName evidence="2">Uncharacterized protein</fullName>
    </submittedName>
</protein>
<evidence type="ECO:0000256" key="1">
    <source>
        <dbReference type="SAM" id="MobiDB-lite"/>
    </source>
</evidence>
<dbReference type="EMBL" id="JARKIB010000079">
    <property type="protein sequence ID" value="KAJ7746627.1"/>
    <property type="molecule type" value="Genomic_DNA"/>
</dbReference>
<proteinExistence type="predicted"/>
<reference evidence="2" key="1">
    <citation type="submission" date="2023-03" db="EMBL/GenBank/DDBJ databases">
        <title>Massive genome expansion in bonnet fungi (Mycena s.s.) driven by repeated elements and novel gene families across ecological guilds.</title>
        <authorList>
            <consortium name="Lawrence Berkeley National Laboratory"/>
            <person name="Harder C.B."/>
            <person name="Miyauchi S."/>
            <person name="Viragh M."/>
            <person name="Kuo A."/>
            <person name="Thoen E."/>
            <person name="Andreopoulos B."/>
            <person name="Lu D."/>
            <person name="Skrede I."/>
            <person name="Drula E."/>
            <person name="Henrissat B."/>
            <person name="Morin E."/>
            <person name="Kohler A."/>
            <person name="Barry K."/>
            <person name="LaButti K."/>
            <person name="Morin E."/>
            <person name="Salamov A."/>
            <person name="Lipzen A."/>
            <person name="Mereny Z."/>
            <person name="Hegedus B."/>
            <person name="Baldrian P."/>
            <person name="Stursova M."/>
            <person name="Weitz H."/>
            <person name="Taylor A."/>
            <person name="Grigoriev I.V."/>
            <person name="Nagy L.G."/>
            <person name="Martin F."/>
            <person name="Kauserud H."/>
        </authorList>
    </citation>
    <scope>NUCLEOTIDE SEQUENCE</scope>
    <source>
        <strain evidence="2">CBHHK182m</strain>
    </source>
</reference>
<evidence type="ECO:0000313" key="2">
    <source>
        <dbReference type="EMBL" id="KAJ7746627.1"/>
    </source>
</evidence>
<gene>
    <name evidence="2" type="ORF">B0H16DRAFT_942735</name>
</gene>
<accession>A0AAD7IMI4</accession>
<organism evidence="2 3">
    <name type="scientific">Mycena metata</name>
    <dbReference type="NCBI Taxonomy" id="1033252"/>
    <lineage>
        <taxon>Eukaryota</taxon>
        <taxon>Fungi</taxon>
        <taxon>Dikarya</taxon>
        <taxon>Basidiomycota</taxon>
        <taxon>Agaricomycotina</taxon>
        <taxon>Agaricomycetes</taxon>
        <taxon>Agaricomycetidae</taxon>
        <taxon>Agaricales</taxon>
        <taxon>Marasmiineae</taxon>
        <taxon>Mycenaceae</taxon>
        <taxon>Mycena</taxon>
    </lineage>
</organism>
<dbReference type="Proteomes" id="UP001215598">
    <property type="component" value="Unassembled WGS sequence"/>
</dbReference>
<feature type="compositionally biased region" description="Low complexity" evidence="1">
    <location>
        <begin position="253"/>
        <end position="269"/>
    </location>
</feature>
<comment type="caution">
    <text evidence="2">The sequence shown here is derived from an EMBL/GenBank/DDBJ whole genome shotgun (WGS) entry which is preliminary data.</text>
</comment>
<evidence type="ECO:0000313" key="3">
    <source>
        <dbReference type="Proteomes" id="UP001215598"/>
    </source>
</evidence>
<keyword evidence="3" id="KW-1185">Reference proteome</keyword>
<name>A0AAD7IMI4_9AGAR</name>
<dbReference type="AlphaFoldDB" id="A0AAD7IMI4"/>
<sequence>MTSSRTPALEHADFKALSSSIQDAMVSWHNTASLTSPAQLRPSLLALAKSLHVHWANILEFLQNCYNFGQIAIEWKNSLEQGSDLDPVSWLEDLVPLSDALCLQTEALVQQADTNIASLSSLTPQLTNLLRVSSKFNPAASPVTATFLGVSSPPDGATALASTAKALAAIRTSLCSFHRYWTTVSETCRTPNAILIRAEDIHKLGKTWEAYKEEIHQAKSSVARSQDAVLTAVPTEKTAPPPRRQPRRRGSSKSEASFSSSRFSLPRRTSSLDDDEVPNCWGFGTFSKKR</sequence>